<name>A0A5B8YRF7_9FLAO</name>
<proteinExistence type="predicted"/>
<protein>
    <recommendedName>
        <fullName evidence="3">Addiction module protein</fullName>
    </recommendedName>
</protein>
<keyword evidence="2" id="KW-1185">Reference proteome</keyword>
<dbReference type="AlphaFoldDB" id="A0A5B8YRF7"/>
<organism evidence="1 2">
    <name type="scientific">Antarcticibacterium arcticum</name>
    <dbReference type="NCBI Taxonomy" id="2585771"/>
    <lineage>
        <taxon>Bacteria</taxon>
        <taxon>Pseudomonadati</taxon>
        <taxon>Bacteroidota</taxon>
        <taxon>Flavobacteriia</taxon>
        <taxon>Flavobacteriales</taxon>
        <taxon>Flavobacteriaceae</taxon>
        <taxon>Antarcticibacterium</taxon>
    </lineage>
</organism>
<evidence type="ECO:0000313" key="1">
    <source>
        <dbReference type="EMBL" id="QED38689.1"/>
    </source>
</evidence>
<dbReference type="EMBL" id="CP042476">
    <property type="protein sequence ID" value="QED38689.1"/>
    <property type="molecule type" value="Genomic_DNA"/>
</dbReference>
<sequence length="80" mass="9545">MEAEALKKTVLKYIDEADERLLKILKALIESYLEGEKNQPELYEEDYEEIDRRREAYLGDPEDSYTWDEVKESIRNASKK</sequence>
<reference evidence="1 2" key="1">
    <citation type="submission" date="2019-08" db="EMBL/GenBank/DDBJ databases">
        <title>Antarcticibacterium arcticum sp. nov., a bacterium isolated from marine sediment of the Canadian Beaufort Sea.</title>
        <authorList>
            <person name="Lee Y.M."/>
            <person name="Baek K."/>
            <person name="Lee D.-H."/>
            <person name="Shin S.C."/>
            <person name="Jin Y.K."/>
            <person name="Park Y."/>
        </authorList>
    </citation>
    <scope>NUCLEOTIDE SEQUENCE [LARGE SCALE GENOMIC DNA]</scope>
    <source>
        <strain evidence="1 2">PAMC 28998</strain>
    </source>
</reference>
<dbReference type="RefSeq" id="WP_146836342.1">
    <property type="nucleotide sequence ID" value="NZ_CP042476.1"/>
</dbReference>
<gene>
    <name evidence="1" type="ORF">FK178_13620</name>
</gene>
<evidence type="ECO:0008006" key="3">
    <source>
        <dbReference type="Google" id="ProtNLM"/>
    </source>
</evidence>
<dbReference type="OrthoDB" id="827658at2"/>
<accession>A0A5B8YRF7</accession>
<dbReference type="KEGG" id="anp:FK178_13620"/>
<evidence type="ECO:0000313" key="2">
    <source>
        <dbReference type="Proteomes" id="UP000321954"/>
    </source>
</evidence>
<dbReference type="Proteomes" id="UP000321954">
    <property type="component" value="Chromosome"/>
</dbReference>